<gene>
    <name evidence="1" type="ORF">SAMN05216382_0343</name>
</gene>
<dbReference type="Gene3D" id="2.60.40.1190">
    <property type="match status" value="1"/>
</dbReference>
<reference evidence="2" key="1">
    <citation type="submission" date="2016-10" db="EMBL/GenBank/DDBJ databases">
        <authorList>
            <person name="Varghese N."/>
            <person name="Submissions S."/>
        </authorList>
    </citation>
    <scope>NUCLEOTIDE SEQUENCE [LARGE SCALE GENOMIC DNA]</scope>
    <source>
        <strain evidence="2">JS21-1</strain>
    </source>
</reference>
<dbReference type="OrthoDB" id="190583at2"/>
<dbReference type="AlphaFoldDB" id="A0A1H7GTK7"/>
<proteinExistence type="predicted"/>
<dbReference type="STRING" id="1855283.SAMN05216382_0343"/>
<keyword evidence="2" id="KW-1185">Reference proteome</keyword>
<name>A0A1H7GTK7_9SPHN</name>
<organism evidence="1 2">
    <name type="scientific">Sphingomonas palmae</name>
    <dbReference type="NCBI Taxonomy" id="1855283"/>
    <lineage>
        <taxon>Bacteria</taxon>
        <taxon>Pseudomonadati</taxon>
        <taxon>Pseudomonadota</taxon>
        <taxon>Alphaproteobacteria</taxon>
        <taxon>Sphingomonadales</taxon>
        <taxon>Sphingomonadaceae</taxon>
        <taxon>Sphingomonas</taxon>
    </lineage>
</organism>
<dbReference type="CDD" id="cd09627">
    <property type="entry name" value="DOMON_murB_like"/>
    <property type="match status" value="1"/>
</dbReference>
<evidence type="ECO:0008006" key="3">
    <source>
        <dbReference type="Google" id="ProtNLM"/>
    </source>
</evidence>
<evidence type="ECO:0000313" key="1">
    <source>
        <dbReference type="EMBL" id="SEK40372.1"/>
    </source>
</evidence>
<dbReference type="RefSeq" id="WP_093002687.1">
    <property type="nucleotide sequence ID" value="NZ_FNZZ01000001.1"/>
</dbReference>
<protein>
    <recommendedName>
        <fullName evidence="3">DOMON-like domain-containing protein</fullName>
    </recommendedName>
</protein>
<evidence type="ECO:0000313" key="2">
    <source>
        <dbReference type="Proteomes" id="UP000199214"/>
    </source>
</evidence>
<sequence>MTRYSLVPHPDHPPLAVRGVTVDLRMTDEDDVLLTYVVDGTEGVVWPEWASPVRTDGLWRATCFELFLMFDDEEHYVEFNFSPSGAWAAYAFDGYRDGMADLPREVMPHVGRIADGVGIDCDLGGLPHGELLMSLTAVIEEAGGRRSFWALQHPPGAPDFHHRDCFAARLTAPAGP</sequence>
<dbReference type="EMBL" id="FNZZ01000001">
    <property type="protein sequence ID" value="SEK40372.1"/>
    <property type="molecule type" value="Genomic_DNA"/>
</dbReference>
<dbReference type="Proteomes" id="UP000199214">
    <property type="component" value="Unassembled WGS sequence"/>
</dbReference>
<accession>A0A1H7GTK7</accession>